<evidence type="ECO:0000256" key="10">
    <source>
        <dbReference type="ARBA" id="ARBA00023002"/>
    </source>
</evidence>
<feature type="domain" description="Glucose-methanol-choline oxidoreductase C-terminal" evidence="15">
    <location>
        <begin position="644"/>
        <end position="800"/>
    </location>
</feature>
<dbReference type="EC" id="1.1.3.20" evidence="5"/>
<sequence>MVGTVTPRHVSSCSAVLHFFKGDLLAFTLDKSRINISNKMAESITNVLSVQKPAGIPWRLKTAELMPDAQWRMLLAIMDAVVPSIQKESSAPKRKSRSIAYISDSRYQDALSHLKKDTVLLDHASEEELDKYLADRPTDDLLFQQVLKGMLHHVPEELSTLLSRVLYILSTQAGSLILTGYATPITRLPLEDRTKILNRWANSNLYQIRGLFRQLTTLGKVIFSATNPTFHTLSGFPTTPQGWNPPTGYPYEFVQFPPAPAPPSGSKNPSHLPPAEIETDVVIVGSGCGAGVCAKNLAEAGHRVLVLDKSYHFDASSFPMAAGEAFFNLLEGGCTTASDDNSISIVAGSCFGGGGTVNWSASLQPQGFVRDEWVQTRGLSFFGTQEFQNCLDRVCGQMGVHEDFEPNHGNALLVEGARKLGWSAKKVPQNTGRCAHADGHCALGCSTGEKKGPVNGWYPDAARNGARFVEGFKVKRVLFDESGRKKAVGVVGTWTSRGKNNNTDGPDGEKIVREVIVRAKKVIVSSGTLWSPVILKNSGLKNPQIGRNLYLHPVNVMHGFFKDDIRPWEGGILTTVVNTFENQDGKGHGAKLECLSMMPCFAMQFLNWTDGVDFKLLALKYRHMNSYISIVRDRDTGSVYPDPASGQPRIVYTPSAFDRAHAMIGLVALAKILYLQGAIEIHAGLPGLKPFIRDEASSPQPAPSPATPTDDLVSTVSDAGVADPRFRAWLAELERHGNKPPVATFCSAHQMGTSRMSTSERAGVVDPRGRVWGTEGLYVSDASVFPSASGVNPMVTNMAISDWISRNVAGDLAGDGPGERRARL</sequence>
<dbReference type="InterPro" id="IPR000172">
    <property type="entry name" value="GMC_OxRdtase_N"/>
</dbReference>
<evidence type="ECO:0000256" key="9">
    <source>
        <dbReference type="ARBA" id="ARBA00022989"/>
    </source>
</evidence>
<evidence type="ECO:0000256" key="2">
    <source>
        <dbReference type="ARBA" id="ARBA00003842"/>
    </source>
</evidence>
<keyword evidence="17" id="KW-1185">Reference proteome</keyword>
<dbReference type="PANTHER" id="PTHR46056:SF12">
    <property type="entry name" value="LONG-CHAIN-ALCOHOL OXIDASE"/>
    <property type="match status" value="1"/>
</dbReference>
<proteinExistence type="inferred from homology"/>
<evidence type="ECO:0000256" key="12">
    <source>
        <dbReference type="SAM" id="MobiDB-lite"/>
    </source>
</evidence>
<feature type="domain" description="FAD-dependent oxidoreductase 2 FAD-binding" evidence="14">
    <location>
        <begin position="280"/>
        <end position="316"/>
    </location>
</feature>
<dbReference type="EMBL" id="JBAWTH010000131">
    <property type="protein sequence ID" value="KAL2275500.1"/>
    <property type="molecule type" value="Genomic_DNA"/>
</dbReference>
<keyword evidence="6" id="KW-0285">Flavoprotein</keyword>
<dbReference type="InterPro" id="IPR036188">
    <property type="entry name" value="FAD/NAD-bd_sf"/>
</dbReference>
<evidence type="ECO:0000256" key="3">
    <source>
        <dbReference type="ARBA" id="ARBA00004370"/>
    </source>
</evidence>
<evidence type="ECO:0000256" key="4">
    <source>
        <dbReference type="ARBA" id="ARBA00010790"/>
    </source>
</evidence>
<organism evidence="16 17">
    <name type="scientific">Diaporthe vaccinii</name>
    <dbReference type="NCBI Taxonomy" id="105482"/>
    <lineage>
        <taxon>Eukaryota</taxon>
        <taxon>Fungi</taxon>
        <taxon>Dikarya</taxon>
        <taxon>Ascomycota</taxon>
        <taxon>Pezizomycotina</taxon>
        <taxon>Sordariomycetes</taxon>
        <taxon>Sordariomycetidae</taxon>
        <taxon>Diaporthales</taxon>
        <taxon>Diaporthaceae</taxon>
        <taxon>Diaporthe</taxon>
        <taxon>Diaporthe eres species complex</taxon>
    </lineage>
</organism>
<evidence type="ECO:0000256" key="6">
    <source>
        <dbReference type="ARBA" id="ARBA00022630"/>
    </source>
</evidence>
<comment type="subcellular location">
    <subcellularLocation>
        <location evidence="3">Membrane</location>
    </subcellularLocation>
</comment>
<comment type="catalytic activity">
    <reaction evidence="1">
        <text>a long-chain primary fatty alcohol + O2 = a long-chain fatty aldehyde + H2O2</text>
        <dbReference type="Rhea" id="RHEA:22756"/>
        <dbReference type="ChEBI" id="CHEBI:15379"/>
        <dbReference type="ChEBI" id="CHEBI:16240"/>
        <dbReference type="ChEBI" id="CHEBI:17176"/>
        <dbReference type="ChEBI" id="CHEBI:77396"/>
        <dbReference type="EC" id="1.1.3.20"/>
    </reaction>
</comment>
<evidence type="ECO:0000256" key="11">
    <source>
        <dbReference type="ARBA" id="ARBA00023136"/>
    </source>
</evidence>
<dbReference type="InterPro" id="IPR012400">
    <property type="entry name" value="Long_Oxdase"/>
</dbReference>
<dbReference type="Gene3D" id="3.50.50.60">
    <property type="entry name" value="FAD/NAD(P)-binding domain"/>
    <property type="match status" value="2"/>
</dbReference>
<keyword evidence="8" id="KW-0274">FAD</keyword>
<dbReference type="InterPro" id="IPR007867">
    <property type="entry name" value="GMC_OxRtase_C"/>
</dbReference>
<comment type="function">
    <text evidence="2">Long-chain fatty alcohol oxidase involved in the omega-oxidation pathway of lipid degradation.</text>
</comment>
<dbReference type="PIRSF" id="PIRSF028937">
    <property type="entry name" value="Lg_Ch_AO"/>
    <property type="match status" value="1"/>
</dbReference>
<evidence type="ECO:0000256" key="5">
    <source>
        <dbReference type="ARBA" id="ARBA00013125"/>
    </source>
</evidence>
<feature type="domain" description="Glucose-methanol-choline oxidoreductase N-terminal" evidence="13">
    <location>
        <begin position="328"/>
        <end position="554"/>
    </location>
</feature>
<dbReference type="InterPro" id="IPR003953">
    <property type="entry name" value="FAD-dep_OxRdtase_2_FAD-bd"/>
</dbReference>
<dbReference type="Pfam" id="PF00890">
    <property type="entry name" value="FAD_binding_2"/>
    <property type="match status" value="1"/>
</dbReference>
<evidence type="ECO:0000256" key="8">
    <source>
        <dbReference type="ARBA" id="ARBA00022827"/>
    </source>
</evidence>
<gene>
    <name evidence="16" type="ORF">FJTKL_02007</name>
</gene>
<keyword evidence="9" id="KW-1133">Transmembrane helix</keyword>
<feature type="region of interest" description="Disordered" evidence="12">
    <location>
        <begin position="692"/>
        <end position="713"/>
    </location>
</feature>
<dbReference type="Pfam" id="PF00732">
    <property type="entry name" value="GMC_oxred_N"/>
    <property type="match status" value="1"/>
</dbReference>
<evidence type="ECO:0000259" key="15">
    <source>
        <dbReference type="Pfam" id="PF05199"/>
    </source>
</evidence>
<dbReference type="PANTHER" id="PTHR46056">
    <property type="entry name" value="LONG-CHAIN-ALCOHOL OXIDASE"/>
    <property type="match status" value="1"/>
</dbReference>
<comment type="caution">
    <text evidence="16">The sequence shown here is derived from an EMBL/GenBank/DDBJ whole genome shotgun (WGS) entry which is preliminary data.</text>
</comment>
<dbReference type="Pfam" id="PF05199">
    <property type="entry name" value="GMC_oxred_C"/>
    <property type="match status" value="1"/>
</dbReference>
<evidence type="ECO:0000313" key="17">
    <source>
        <dbReference type="Proteomes" id="UP001600888"/>
    </source>
</evidence>
<comment type="similarity">
    <text evidence="4">Belongs to the GMC oxidoreductase family.</text>
</comment>
<name>A0ABR4DZD8_9PEZI</name>
<keyword evidence="10" id="KW-0560">Oxidoreductase</keyword>
<accession>A0ABR4DZD8</accession>
<protein>
    <recommendedName>
        <fullName evidence="5">long-chain-alcohol oxidase</fullName>
        <ecNumber evidence="5">1.1.3.20</ecNumber>
    </recommendedName>
</protein>
<evidence type="ECO:0000256" key="1">
    <source>
        <dbReference type="ARBA" id="ARBA00000920"/>
    </source>
</evidence>
<reference evidence="16 17" key="1">
    <citation type="submission" date="2024-03" db="EMBL/GenBank/DDBJ databases">
        <title>A high-quality draft genome sequence of Diaporthe vaccinii, a causative agent of upright dieback and viscid rot disease in cranberry plants.</title>
        <authorList>
            <person name="Sarrasin M."/>
            <person name="Lang B.F."/>
            <person name="Burger G."/>
        </authorList>
    </citation>
    <scope>NUCLEOTIDE SEQUENCE [LARGE SCALE GENOMIC DNA]</scope>
    <source>
        <strain evidence="16 17">IS7</strain>
    </source>
</reference>
<dbReference type="SUPFAM" id="SSF51905">
    <property type="entry name" value="FAD/NAD(P)-binding domain"/>
    <property type="match status" value="1"/>
</dbReference>
<evidence type="ECO:0000259" key="14">
    <source>
        <dbReference type="Pfam" id="PF00890"/>
    </source>
</evidence>
<keyword evidence="11" id="KW-0472">Membrane</keyword>
<evidence type="ECO:0000256" key="7">
    <source>
        <dbReference type="ARBA" id="ARBA00022692"/>
    </source>
</evidence>
<dbReference type="Proteomes" id="UP001600888">
    <property type="component" value="Unassembled WGS sequence"/>
</dbReference>
<evidence type="ECO:0000313" key="16">
    <source>
        <dbReference type="EMBL" id="KAL2275500.1"/>
    </source>
</evidence>
<evidence type="ECO:0000259" key="13">
    <source>
        <dbReference type="Pfam" id="PF00732"/>
    </source>
</evidence>
<keyword evidence="7" id="KW-0812">Transmembrane</keyword>